<gene>
    <name evidence="1" type="ORF">KDAU_64750</name>
</gene>
<organism evidence="1 2">
    <name type="scientific">Dictyobacter aurantiacus</name>
    <dbReference type="NCBI Taxonomy" id="1936993"/>
    <lineage>
        <taxon>Bacteria</taxon>
        <taxon>Bacillati</taxon>
        <taxon>Chloroflexota</taxon>
        <taxon>Ktedonobacteria</taxon>
        <taxon>Ktedonobacterales</taxon>
        <taxon>Dictyobacteraceae</taxon>
        <taxon>Dictyobacter</taxon>
    </lineage>
</organism>
<evidence type="ECO:0000313" key="1">
    <source>
        <dbReference type="EMBL" id="GCE09146.1"/>
    </source>
</evidence>
<sequence>MIQGCYQDAQTIAFHEIPDGQGQMLATLQRRYSPTCHSEWGRILTSPDTHQPVSITIGARASQASPGPVAFTDMVFVSNLSRVSEIKGTVSINRVPPDQAGGAGLTVTLPTLPS</sequence>
<name>A0A401ZQW4_9CHLR</name>
<dbReference type="EMBL" id="BIFQ01000002">
    <property type="protein sequence ID" value="GCE09146.1"/>
    <property type="molecule type" value="Genomic_DNA"/>
</dbReference>
<accession>A0A401ZQW4</accession>
<comment type="caution">
    <text evidence="1">The sequence shown here is derived from an EMBL/GenBank/DDBJ whole genome shotgun (WGS) entry which is preliminary data.</text>
</comment>
<evidence type="ECO:0000313" key="2">
    <source>
        <dbReference type="Proteomes" id="UP000287224"/>
    </source>
</evidence>
<reference evidence="2" key="1">
    <citation type="submission" date="2018-12" db="EMBL/GenBank/DDBJ databases">
        <title>Tengunoibacter tsumagoiensis gen. nov., sp. nov., Dictyobacter kobayashii sp. nov., D. alpinus sp. nov., and D. joshuensis sp. nov. and description of Dictyobacteraceae fam. nov. within the order Ktedonobacterales isolated from Tengu-no-mugimeshi.</title>
        <authorList>
            <person name="Wang C.M."/>
            <person name="Zheng Y."/>
            <person name="Sakai Y."/>
            <person name="Toyoda A."/>
            <person name="Minakuchi Y."/>
            <person name="Abe K."/>
            <person name="Yokota A."/>
            <person name="Yabe S."/>
        </authorList>
    </citation>
    <scope>NUCLEOTIDE SEQUENCE [LARGE SCALE GENOMIC DNA]</scope>
    <source>
        <strain evidence="2">S-27</strain>
    </source>
</reference>
<dbReference type="Proteomes" id="UP000287224">
    <property type="component" value="Unassembled WGS sequence"/>
</dbReference>
<keyword evidence="2" id="KW-1185">Reference proteome</keyword>
<dbReference type="AlphaFoldDB" id="A0A401ZQW4"/>
<proteinExistence type="predicted"/>
<protein>
    <submittedName>
        <fullName evidence="1">Uncharacterized protein</fullName>
    </submittedName>
</protein>
<dbReference type="OrthoDB" id="2863790at2"/>